<evidence type="ECO:0000256" key="1">
    <source>
        <dbReference type="ARBA" id="ARBA00022741"/>
    </source>
</evidence>
<dbReference type="AlphaFoldDB" id="A0A0E9NK78"/>
<accession>A0A0E9NK78</accession>
<dbReference type="GO" id="GO:0140662">
    <property type="term" value="F:ATP-dependent protein folding chaperone"/>
    <property type="evidence" value="ECO:0007669"/>
    <property type="project" value="InterPro"/>
</dbReference>
<dbReference type="OMA" id="SRTPMIQ"/>
<evidence type="ECO:0000313" key="8">
    <source>
        <dbReference type="Proteomes" id="UP000033140"/>
    </source>
</evidence>
<dbReference type="Gene3D" id="1.20.1270.10">
    <property type="match status" value="1"/>
</dbReference>
<evidence type="ECO:0000256" key="2">
    <source>
        <dbReference type="ARBA" id="ARBA00022824"/>
    </source>
</evidence>
<dbReference type="GO" id="GO:0005524">
    <property type="term" value="F:ATP binding"/>
    <property type="evidence" value="ECO:0007669"/>
    <property type="project" value="UniProtKB-KW"/>
</dbReference>
<dbReference type="InterPro" id="IPR043129">
    <property type="entry name" value="ATPase_NBD"/>
</dbReference>
<proteinExistence type="predicted"/>
<keyword evidence="1" id="KW-0547">Nucleotide-binding</keyword>
<reference evidence="7 8" key="1">
    <citation type="journal article" date="2011" name="J. Gen. Appl. Microbiol.">
        <title>Draft genome sequencing of the enigmatic yeast Saitoella complicata.</title>
        <authorList>
            <person name="Nishida H."/>
            <person name="Hamamoto M."/>
            <person name="Sugiyama J."/>
        </authorList>
    </citation>
    <scope>NUCLEOTIDE SEQUENCE [LARGE SCALE GENOMIC DNA]</scope>
    <source>
        <strain evidence="7 8">NRRL Y-17804</strain>
    </source>
</reference>
<feature type="signal peptide" evidence="6">
    <location>
        <begin position="1"/>
        <end position="28"/>
    </location>
</feature>
<keyword evidence="6" id="KW-0732">Signal</keyword>
<gene>
    <name evidence="7" type="ORF">G7K_4226-t1</name>
</gene>
<evidence type="ECO:0000256" key="5">
    <source>
        <dbReference type="SAM" id="MobiDB-lite"/>
    </source>
</evidence>
<reference evidence="7 8" key="2">
    <citation type="journal article" date="2014" name="J. Gen. Appl. Microbiol.">
        <title>The early diverging ascomycetous budding yeast Saitoella complicata has three histone deacetylases belonging to the Clr6, Hos2, and Rpd3 lineages.</title>
        <authorList>
            <person name="Nishida H."/>
            <person name="Matsumoto T."/>
            <person name="Kondo S."/>
            <person name="Hamamoto M."/>
            <person name="Yoshikawa H."/>
        </authorList>
    </citation>
    <scope>NUCLEOTIDE SEQUENCE [LARGE SCALE GENOMIC DNA]</scope>
    <source>
        <strain evidence="7 8">NRRL Y-17804</strain>
    </source>
</reference>
<dbReference type="SUPFAM" id="SSF100934">
    <property type="entry name" value="Heat shock protein 70kD (HSP70), C-terminal subdomain"/>
    <property type="match status" value="1"/>
</dbReference>
<evidence type="ECO:0000256" key="3">
    <source>
        <dbReference type="ARBA" id="ARBA00022840"/>
    </source>
</evidence>
<feature type="compositionally biased region" description="Low complexity" evidence="5">
    <location>
        <begin position="839"/>
        <end position="865"/>
    </location>
</feature>
<feature type="region of interest" description="Disordered" evidence="5">
    <location>
        <begin position="549"/>
        <end position="569"/>
    </location>
</feature>
<name>A0A0E9NK78_SAICN</name>
<dbReference type="Proteomes" id="UP000033140">
    <property type="component" value="Unassembled WGS sequence"/>
</dbReference>
<feature type="compositionally biased region" description="Low complexity" evidence="5">
    <location>
        <begin position="555"/>
        <end position="567"/>
    </location>
</feature>
<dbReference type="PANTHER" id="PTHR45639:SF3">
    <property type="entry name" value="HYPOXIA UP-REGULATED PROTEIN 1"/>
    <property type="match status" value="1"/>
</dbReference>
<dbReference type="PRINTS" id="PR00301">
    <property type="entry name" value="HEATSHOCK70"/>
</dbReference>
<keyword evidence="4" id="KW-0143">Chaperone</keyword>
<dbReference type="Gene3D" id="2.60.34.10">
    <property type="entry name" value="Substrate Binding Domain Of DNAk, Chain A, domain 1"/>
    <property type="match status" value="1"/>
</dbReference>
<dbReference type="PANTHER" id="PTHR45639">
    <property type="entry name" value="HSC70CB, ISOFORM G-RELATED"/>
    <property type="match status" value="1"/>
</dbReference>
<dbReference type="InterPro" id="IPR029048">
    <property type="entry name" value="HSP70_C_sf"/>
</dbReference>
<sequence length="872" mass="94287">MVAVLSRLSRNLYLTLALFTLLCTIANAAVLAIDYGQEWTKAALVKPGVPMEIVLTRDSKRKEMSVVGFKGDERLYGQDAFNLAARKPESVYPGLKSIMGQFSESEIVEEYLALHPANVLIPSDRSTVTFKQKKDDYTLEELLAMQFANMKSQAEAMANGEPIRDTIITTPPYLTQSERLALIDAAEIAGLRVLELMSDGVAIGVNYATGRNFGEEVQWHVVYDMGAGSTTASVVSFRSASVKDVGRYNKTVTQVNVEGVGYDRSLGGNAFNTRLVEHFTDVWEQGPGKKAGSSIRGNGRAMAKLAKEAVRVKQVLSANTEARLSIESFHEDIDFRARITRAEFESLTADLAARVTLPVQTALDQAGLSISQIESVILAGGNNRIPAVQRALENEVGAEKIAKNVNADEAAVMGAVFRGAGLSGLFKVKEIQVGDVALHPVKVGKEELFGVGAPVGSAKNVTFKESGDFKVDVMYASQASLPTGMPCEIFAVNVGGLKDALAKVSCSDPAVKVTFEIDNSGLVGVQRAFVECEVDKKNLAGKLKGLFGGKEDSTSSDSSASASASATPDAEVGKKSEFVPLTFDVEYTGVKPYGAAEKAASLKKLQSLDQLDRKRHAREEARNGLEAYIYGTRDQLDSEDFDAASSDSDKKVLQSVLDEVTESLYEDGDTATREELLERMRRLEKVAKPISERVKEHRSRPEKVAALEKVVENFKRFVEGVKEQIQSATASASITRLSEDQLLEEEGSSSPAASAPAEVVPPLFSAEELERISNTVTEVEKWLTKNKAAQAALKIWDTPAFLVHQVEEKAKQLQDELTKMLNRKPPKAKKNGNEKKNSATRTASASASASSSSTSDTAKASTSAALETHDEL</sequence>
<dbReference type="Gene3D" id="3.90.640.10">
    <property type="entry name" value="Actin, Chain A, domain 4"/>
    <property type="match status" value="1"/>
</dbReference>
<dbReference type="CDD" id="cd10230">
    <property type="entry name" value="ASKHA_NBD_HSP70_HYOU1"/>
    <property type="match status" value="1"/>
</dbReference>
<feature type="chain" id="PRO_5002430576" evidence="6">
    <location>
        <begin position="29"/>
        <end position="872"/>
    </location>
</feature>
<dbReference type="GO" id="GO:0034663">
    <property type="term" value="C:endoplasmic reticulum chaperone complex"/>
    <property type="evidence" value="ECO:0007669"/>
    <property type="project" value="TreeGrafter"/>
</dbReference>
<dbReference type="Gene3D" id="3.30.30.30">
    <property type="match status" value="1"/>
</dbReference>
<dbReference type="SUPFAM" id="SSF53067">
    <property type="entry name" value="Actin-like ATPase domain"/>
    <property type="match status" value="2"/>
</dbReference>
<organism evidence="7 8">
    <name type="scientific">Saitoella complicata (strain BCRC 22490 / CBS 7301 / JCM 7358 / NBRC 10748 / NRRL Y-17804)</name>
    <dbReference type="NCBI Taxonomy" id="698492"/>
    <lineage>
        <taxon>Eukaryota</taxon>
        <taxon>Fungi</taxon>
        <taxon>Dikarya</taxon>
        <taxon>Ascomycota</taxon>
        <taxon>Taphrinomycotina</taxon>
        <taxon>Taphrinomycotina incertae sedis</taxon>
        <taxon>Saitoella</taxon>
    </lineage>
</organism>
<comment type="caution">
    <text evidence="7">The sequence shown here is derived from an EMBL/GenBank/DDBJ whole genome shotgun (WGS) entry which is preliminary data.</text>
</comment>
<evidence type="ECO:0000256" key="4">
    <source>
        <dbReference type="ARBA" id="ARBA00023186"/>
    </source>
</evidence>
<protein>
    <submittedName>
        <fullName evidence="7">Uncharacterized protein</fullName>
    </submittedName>
</protein>
<reference evidence="7 8" key="3">
    <citation type="journal article" date="2015" name="Genome Announc.">
        <title>Draft Genome Sequence of the Archiascomycetous Yeast Saitoella complicata.</title>
        <authorList>
            <person name="Yamauchi K."/>
            <person name="Kondo S."/>
            <person name="Hamamoto M."/>
            <person name="Takahashi Y."/>
            <person name="Ogura Y."/>
            <person name="Hayashi T."/>
            <person name="Nishida H."/>
        </authorList>
    </citation>
    <scope>NUCLEOTIDE SEQUENCE [LARGE SCALE GENOMIC DNA]</scope>
    <source>
        <strain evidence="7 8">NRRL Y-17804</strain>
    </source>
</reference>
<dbReference type="GO" id="GO:0030968">
    <property type="term" value="P:endoplasmic reticulum unfolded protein response"/>
    <property type="evidence" value="ECO:0007669"/>
    <property type="project" value="TreeGrafter"/>
</dbReference>
<dbReference type="Pfam" id="PF00012">
    <property type="entry name" value="HSP70"/>
    <property type="match status" value="1"/>
</dbReference>
<dbReference type="InterPro" id="IPR013126">
    <property type="entry name" value="Hsp_70_fam"/>
</dbReference>
<dbReference type="Gene3D" id="3.30.420.40">
    <property type="match status" value="2"/>
</dbReference>
<feature type="compositionally biased region" description="Basic residues" evidence="5">
    <location>
        <begin position="821"/>
        <end position="830"/>
    </location>
</feature>
<dbReference type="STRING" id="698492.A0A0E9NK78"/>
<keyword evidence="2" id="KW-0256">Endoplasmic reticulum</keyword>
<dbReference type="FunFam" id="3.90.640.10:FF:000004">
    <property type="entry name" value="Heat shock 70 kDa protein 4"/>
    <property type="match status" value="1"/>
</dbReference>
<dbReference type="InterPro" id="IPR029047">
    <property type="entry name" value="HSP70_peptide-bd_sf"/>
</dbReference>
<keyword evidence="3" id="KW-0067">ATP-binding</keyword>
<evidence type="ECO:0000256" key="6">
    <source>
        <dbReference type="SAM" id="SignalP"/>
    </source>
</evidence>
<evidence type="ECO:0000313" key="7">
    <source>
        <dbReference type="EMBL" id="GAO50091.1"/>
    </source>
</evidence>
<keyword evidence="8" id="KW-1185">Reference proteome</keyword>
<dbReference type="EMBL" id="BACD03000029">
    <property type="protein sequence ID" value="GAO50091.1"/>
    <property type="molecule type" value="Genomic_DNA"/>
</dbReference>
<feature type="region of interest" description="Disordered" evidence="5">
    <location>
        <begin position="812"/>
        <end position="872"/>
    </location>
</feature>